<feature type="transmembrane region" description="Helical" evidence="1">
    <location>
        <begin position="496"/>
        <end position="514"/>
    </location>
</feature>
<feature type="transmembrane region" description="Helical" evidence="1">
    <location>
        <begin position="341"/>
        <end position="363"/>
    </location>
</feature>
<dbReference type="InterPro" id="IPR046671">
    <property type="entry name" value="DUF6541"/>
</dbReference>
<feature type="transmembrane region" description="Helical" evidence="1">
    <location>
        <begin position="6"/>
        <end position="25"/>
    </location>
</feature>
<dbReference type="Proteomes" id="UP000749311">
    <property type="component" value="Unassembled WGS sequence"/>
</dbReference>
<feature type="transmembrane region" description="Helical" evidence="1">
    <location>
        <begin position="418"/>
        <end position="436"/>
    </location>
</feature>
<feature type="transmembrane region" description="Helical" evidence="1">
    <location>
        <begin position="113"/>
        <end position="133"/>
    </location>
</feature>
<protein>
    <submittedName>
        <fullName evidence="2">Uncharacterized protein</fullName>
    </submittedName>
</protein>
<keyword evidence="1" id="KW-0812">Transmembrane</keyword>
<reference evidence="2 3" key="1">
    <citation type="submission" date="2020-02" db="EMBL/GenBank/DDBJ databases">
        <title>Sequencing the genomes of 1000 actinobacteria strains.</title>
        <authorList>
            <person name="Klenk H.-P."/>
        </authorList>
    </citation>
    <scope>NUCLEOTIDE SEQUENCE [LARGE SCALE GENOMIC DNA]</scope>
    <source>
        <strain evidence="2 3">DSM 19609</strain>
    </source>
</reference>
<comment type="caution">
    <text evidence="2">The sequence shown here is derived from an EMBL/GenBank/DDBJ whole genome shotgun (WGS) entry which is preliminary data.</text>
</comment>
<sequence length="665" mass="71464">MWWALLPFVLVALAVVLLPGLAVNLSAGFRPLVALAVAPAVSTGIVASAAILAQFVGVPWGPLPVVVWTLFFALVALGLRVGLRRIRGIDTNAEGTQASAQPAPRWWARPTTWVLVAAVLSITVLCRDVIAMLGTPTAFSQTYDNIFHLNAVRWIIDNHNGSAIDMRMVSGDAPAAFYPTAWHDLASLVLLSMGSQNVVAGMNATIVAVVGVVWPLGCLFLSRMVLEHTPAGTLTTGILAASFAPFPYFMLAFGVLYPNLLGLCLLPTMMGLAVGLFRLGEGKHLPLLPTLTAGGIGLVGLGLAHPNVVLVYCGVVIPIMTWTLGLRVVRESWRAREFGRRFVCALIALLGITLVATALYVVLRPAHEAAFWEPVKSRTDAIGEALLMSPLDLPTFILPALMTLIGLYAVLRTGRHTWLLVAHGAFCVLWFIAATQPVGRLRWYLVGPWYSDPPRLASLLPLTAIPLAAFGAQFLESKLVALLPSGEDATTMRRRLLVGVLLAAVLAVGTQFSGAKQKTIELVKDEYSITGDSELVNSDEYAVIQAVPGIVPPDEVIAVNPYNGSSMVYALTGRRTTATHVLYAPTPDQEILIEDLDEASNNERVCQALIDLDVHWVLDFGNDDLINEMDYPYLGFDNLANNQGFVARAASGHATLYEITACGLG</sequence>
<gene>
    <name evidence="2" type="ORF">FB473_003350</name>
</gene>
<keyword evidence="1" id="KW-1133">Transmembrane helix</keyword>
<feature type="transmembrane region" description="Helical" evidence="1">
    <location>
        <begin position="65"/>
        <end position="83"/>
    </location>
</feature>
<keyword evidence="3" id="KW-1185">Reference proteome</keyword>
<feature type="transmembrane region" description="Helical" evidence="1">
    <location>
        <begin position="198"/>
        <end position="221"/>
    </location>
</feature>
<name>A0ABX0SJU8_9ACTN</name>
<dbReference type="RefSeq" id="WP_167171504.1">
    <property type="nucleotide sequence ID" value="NZ_BAAAOO010000006.1"/>
</dbReference>
<organism evidence="2 3">
    <name type="scientific">Brooklawnia cerclae</name>
    <dbReference type="NCBI Taxonomy" id="349934"/>
    <lineage>
        <taxon>Bacteria</taxon>
        <taxon>Bacillati</taxon>
        <taxon>Actinomycetota</taxon>
        <taxon>Actinomycetes</taxon>
        <taxon>Propionibacteriales</taxon>
        <taxon>Propionibacteriaceae</taxon>
        <taxon>Brooklawnia</taxon>
    </lineage>
</organism>
<evidence type="ECO:0000313" key="2">
    <source>
        <dbReference type="EMBL" id="NIH58653.1"/>
    </source>
</evidence>
<dbReference type="Pfam" id="PF20176">
    <property type="entry name" value="DUF6541"/>
    <property type="match status" value="1"/>
</dbReference>
<keyword evidence="1" id="KW-0472">Membrane</keyword>
<feature type="transmembrane region" description="Helical" evidence="1">
    <location>
        <begin position="286"/>
        <end position="303"/>
    </location>
</feature>
<proteinExistence type="predicted"/>
<evidence type="ECO:0000256" key="1">
    <source>
        <dbReference type="SAM" id="Phobius"/>
    </source>
</evidence>
<dbReference type="EMBL" id="JAAMOZ010000004">
    <property type="protein sequence ID" value="NIH58653.1"/>
    <property type="molecule type" value="Genomic_DNA"/>
</dbReference>
<feature type="transmembrane region" description="Helical" evidence="1">
    <location>
        <begin position="456"/>
        <end position="475"/>
    </location>
</feature>
<feature type="transmembrane region" description="Helical" evidence="1">
    <location>
        <begin position="233"/>
        <end position="254"/>
    </location>
</feature>
<feature type="transmembrane region" description="Helical" evidence="1">
    <location>
        <begin position="393"/>
        <end position="411"/>
    </location>
</feature>
<feature type="transmembrane region" description="Helical" evidence="1">
    <location>
        <begin position="309"/>
        <end position="329"/>
    </location>
</feature>
<accession>A0ABX0SJU8</accession>
<evidence type="ECO:0000313" key="3">
    <source>
        <dbReference type="Proteomes" id="UP000749311"/>
    </source>
</evidence>
<feature type="transmembrane region" description="Helical" evidence="1">
    <location>
        <begin position="260"/>
        <end position="279"/>
    </location>
</feature>
<feature type="transmembrane region" description="Helical" evidence="1">
    <location>
        <begin position="32"/>
        <end position="53"/>
    </location>
</feature>